<dbReference type="PANTHER" id="PTHR35861">
    <property type="match status" value="1"/>
</dbReference>
<dbReference type="Pfam" id="PF17482">
    <property type="entry name" value="Phage_sheath_1C"/>
    <property type="match status" value="1"/>
</dbReference>
<name>A0A1G6YS76_9FLAO</name>
<dbReference type="InterPro" id="IPR052042">
    <property type="entry name" value="Tail_sheath_structural"/>
</dbReference>
<proteinExistence type="inferred from homology"/>
<dbReference type="InterPro" id="IPR020287">
    <property type="entry name" value="Tail_sheath_C"/>
</dbReference>
<organism evidence="3 4">
    <name type="scientific">Pricia antarctica</name>
    <dbReference type="NCBI Taxonomy" id="641691"/>
    <lineage>
        <taxon>Bacteria</taxon>
        <taxon>Pseudomonadati</taxon>
        <taxon>Bacteroidota</taxon>
        <taxon>Flavobacteriia</taxon>
        <taxon>Flavobacteriales</taxon>
        <taxon>Flavobacteriaceae</taxon>
        <taxon>Pricia</taxon>
    </lineage>
</organism>
<dbReference type="AlphaFoldDB" id="A0A1G6YS76"/>
<evidence type="ECO:0000313" key="4">
    <source>
        <dbReference type="Proteomes" id="UP000199109"/>
    </source>
</evidence>
<dbReference type="OrthoDB" id="9767864at2"/>
<dbReference type="EMBL" id="FNAO01000002">
    <property type="protein sequence ID" value="SDD93218.1"/>
    <property type="molecule type" value="Genomic_DNA"/>
</dbReference>
<keyword evidence="4" id="KW-1185">Reference proteome</keyword>
<evidence type="ECO:0000313" key="3">
    <source>
        <dbReference type="EMBL" id="SDD93218.1"/>
    </source>
</evidence>
<evidence type="ECO:0000256" key="1">
    <source>
        <dbReference type="ARBA" id="ARBA00008005"/>
    </source>
</evidence>
<dbReference type="STRING" id="641691.SAMN05421636_102357"/>
<reference evidence="3 4" key="1">
    <citation type="submission" date="2016-10" db="EMBL/GenBank/DDBJ databases">
        <authorList>
            <person name="de Groot N.N."/>
        </authorList>
    </citation>
    <scope>NUCLEOTIDE SEQUENCE [LARGE SCALE GENOMIC DNA]</scope>
    <source>
        <strain evidence="3 4">DSM 23421</strain>
    </source>
</reference>
<dbReference type="Gene3D" id="3.40.50.11780">
    <property type="match status" value="1"/>
</dbReference>
<comment type="similarity">
    <text evidence="1">Belongs to the myoviridae tail sheath protein family.</text>
</comment>
<accession>A0A1G6YS76</accession>
<protein>
    <recommendedName>
        <fullName evidence="2">Tail sheath protein C-terminal domain-containing protein</fullName>
    </recommendedName>
</protein>
<sequence length="486" mass="52689">MPSNYSIPGVYVEEITKFPPSVAAVETAIPAFIGYTERRLATDGSELDPNSPVRISSLTEFETRFGFAPRLTVTEVRLDASDNFLGADISTSHYLYHALQLFYANGGGDCYIVSVGTIGLPAYDTGDIEDGINALEAFDEPTIICFPDAAASDGTDQLYDRQVQALMQCADLGDRVTLCDLYDSDPTGTDFRDGIGINNLKYGMAYTPWLRATLPKNVTYAELDGDIFLRAGAAAAVGLEDLTTDTDIGALITAYDTAIAAPETAEQLADRELELINTFGLYKAVVTGLNSLPLNIPPSGAVAGVYASVDRTRGVWKAPANVSLNLVAEPADTFTQSQLSALNIDTAAGKSINAIRTFTGKGTLVWGARTLAGNDNEWRYINVRRFFNMVEESVKKASGQFVFEPNDANTWVRVQAMIENFLSLQWRDGALQGATQEQAFQVAVGLGKTMNADDVLNGRMIIQIAMAPVRPAEFIILRFEQKMPEA</sequence>
<evidence type="ECO:0000259" key="2">
    <source>
        <dbReference type="Pfam" id="PF17482"/>
    </source>
</evidence>
<gene>
    <name evidence="3" type="ORF">SAMN05421636_102357</name>
</gene>
<feature type="domain" description="Tail sheath protein C-terminal" evidence="2">
    <location>
        <begin position="375"/>
        <end position="481"/>
    </location>
</feature>
<dbReference type="RefSeq" id="WP_091866250.1">
    <property type="nucleotide sequence ID" value="NZ_FNAO01000002.1"/>
</dbReference>
<dbReference type="Proteomes" id="UP000199109">
    <property type="component" value="Unassembled WGS sequence"/>
</dbReference>
<dbReference type="PANTHER" id="PTHR35861:SF1">
    <property type="entry name" value="PHAGE TAIL SHEATH PROTEIN"/>
    <property type="match status" value="1"/>
</dbReference>